<dbReference type="AlphaFoldDB" id="A0A8S1CSZ4"/>
<reference evidence="1 2" key="1">
    <citation type="submission" date="2020-04" db="EMBL/GenBank/DDBJ databases">
        <authorList>
            <person name="Alioto T."/>
            <person name="Alioto T."/>
            <person name="Gomez Garrido J."/>
        </authorList>
    </citation>
    <scope>NUCLEOTIDE SEQUENCE [LARGE SCALE GENOMIC DNA]</scope>
</reference>
<dbReference type="Proteomes" id="UP000494165">
    <property type="component" value="Unassembled WGS sequence"/>
</dbReference>
<protein>
    <submittedName>
        <fullName evidence="1">Uncharacterized protein</fullName>
    </submittedName>
</protein>
<keyword evidence="2" id="KW-1185">Reference proteome</keyword>
<accession>A0A8S1CSZ4</accession>
<comment type="caution">
    <text evidence="1">The sequence shown here is derived from an EMBL/GenBank/DDBJ whole genome shotgun (WGS) entry which is preliminary data.</text>
</comment>
<organism evidence="1 2">
    <name type="scientific">Cloeon dipterum</name>
    <dbReference type="NCBI Taxonomy" id="197152"/>
    <lineage>
        <taxon>Eukaryota</taxon>
        <taxon>Metazoa</taxon>
        <taxon>Ecdysozoa</taxon>
        <taxon>Arthropoda</taxon>
        <taxon>Hexapoda</taxon>
        <taxon>Insecta</taxon>
        <taxon>Pterygota</taxon>
        <taxon>Palaeoptera</taxon>
        <taxon>Ephemeroptera</taxon>
        <taxon>Pisciforma</taxon>
        <taxon>Baetidae</taxon>
        <taxon>Cloeon</taxon>
    </lineage>
</organism>
<dbReference type="EMBL" id="CADEPI010000037">
    <property type="protein sequence ID" value="CAB3368425.1"/>
    <property type="molecule type" value="Genomic_DNA"/>
</dbReference>
<evidence type="ECO:0000313" key="2">
    <source>
        <dbReference type="Proteomes" id="UP000494165"/>
    </source>
</evidence>
<name>A0A8S1CSZ4_9INSE</name>
<evidence type="ECO:0000313" key="1">
    <source>
        <dbReference type="EMBL" id="CAB3368425.1"/>
    </source>
</evidence>
<gene>
    <name evidence="1" type="ORF">CLODIP_2_CD06811</name>
</gene>
<sequence>MIIYSTPPVFTAVQIRHFKRARLPPLHGTNIIVPRRQTSFPGFRLTKQKDIKISCRFRLTFPVISFGFLCESGCKFDPTCLKSKWM</sequence>
<proteinExistence type="predicted"/>